<reference evidence="1" key="1">
    <citation type="submission" date="2021-06" db="EMBL/GenBank/DDBJ databases">
        <title>New haloarchaea isolates fom saline soil.</title>
        <authorList>
            <person name="Duran-Viseras A."/>
            <person name="Sanchez-Porro C.S."/>
            <person name="Ventosa A."/>
        </authorList>
    </citation>
    <scope>NUCLEOTIDE SEQUENCE</scope>
    <source>
        <strain evidence="1">JCM 18369</strain>
    </source>
</reference>
<proteinExistence type="predicted"/>
<organism evidence="1 2">
    <name type="scientific">Haloarcula salina</name>
    <dbReference type="NCBI Taxonomy" id="1429914"/>
    <lineage>
        <taxon>Archaea</taxon>
        <taxon>Methanobacteriati</taxon>
        <taxon>Methanobacteriota</taxon>
        <taxon>Stenosarchaea group</taxon>
        <taxon>Halobacteria</taxon>
        <taxon>Halobacteriales</taxon>
        <taxon>Haloarculaceae</taxon>
        <taxon>Haloarcula</taxon>
    </lineage>
</organism>
<accession>A0AA41GB21</accession>
<keyword evidence="2" id="KW-1185">Reference proteome</keyword>
<evidence type="ECO:0000313" key="2">
    <source>
        <dbReference type="Proteomes" id="UP001166304"/>
    </source>
</evidence>
<sequence>MGHRALVAYERPNSSYNIHYTHWGGLNLRLTHELTPQRPFGGERPDDQQQVTFEQLLDATTIDAIDTDAFDRESTNDPSVRPQPMALGVSFDELLEEHLNYLSHEALYVVNEDFQVTAYRTHWFGLQYDAESVTDEPKCGNGAVRTVRWYNGEPVGDGYVQGEFQALKSVVGELVDRGVFTRSSAVTYMAQKLSEWTSPTQDLHIWTP</sequence>
<evidence type="ECO:0000313" key="1">
    <source>
        <dbReference type="EMBL" id="MBV0903487.1"/>
    </source>
</evidence>
<dbReference type="AlphaFoldDB" id="A0AA41GB21"/>
<name>A0AA41GB21_9EURY</name>
<protein>
    <submittedName>
        <fullName evidence="1">Uncharacterized protein</fullName>
    </submittedName>
</protein>
<dbReference type="Pfam" id="PF20509">
    <property type="entry name" value="DUF6735"/>
    <property type="match status" value="1"/>
</dbReference>
<dbReference type="InterPro" id="IPR046622">
    <property type="entry name" value="DUF6735"/>
</dbReference>
<gene>
    <name evidence="1" type="ORF">KTS37_17015</name>
</gene>
<comment type="caution">
    <text evidence="1">The sequence shown here is derived from an EMBL/GenBank/DDBJ whole genome shotgun (WGS) entry which is preliminary data.</text>
</comment>
<dbReference type="EMBL" id="JAHQXE010000006">
    <property type="protein sequence ID" value="MBV0903487.1"/>
    <property type="molecule type" value="Genomic_DNA"/>
</dbReference>
<dbReference type="RefSeq" id="WP_162414549.1">
    <property type="nucleotide sequence ID" value="NZ_JAHQXE010000006.1"/>
</dbReference>
<dbReference type="Proteomes" id="UP001166304">
    <property type="component" value="Unassembled WGS sequence"/>
</dbReference>